<comment type="caution">
    <text evidence="3">The sequence shown here is derived from an EMBL/GenBank/DDBJ whole genome shotgun (WGS) entry which is preliminary data.</text>
</comment>
<reference evidence="3" key="1">
    <citation type="submission" date="2022-07" db="EMBL/GenBank/DDBJ databases">
        <title>Genome Sequence of Physisporinus lineatus.</title>
        <authorList>
            <person name="Buettner E."/>
        </authorList>
    </citation>
    <scope>NUCLEOTIDE SEQUENCE</scope>
    <source>
        <strain evidence="3">VT162</strain>
    </source>
</reference>
<dbReference type="InterPro" id="IPR050491">
    <property type="entry name" value="AmpC-like"/>
</dbReference>
<feature type="domain" description="Beta-lactamase-related" evidence="2">
    <location>
        <begin position="36"/>
        <end position="156"/>
    </location>
</feature>
<proteinExistence type="inferred from homology"/>
<evidence type="ECO:0000256" key="1">
    <source>
        <dbReference type="ARBA" id="ARBA00038215"/>
    </source>
</evidence>
<evidence type="ECO:0000313" key="3">
    <source>
        <dbReference type="EMBL" id="KAJ3478968.1"/>
    </source>
</evidence>
<organism evidence="3 4">
    <name type="scientific">Meripilus lineatus</name>
    <dbReference type="NCBI Taxonomy" id="2056292"/>
    <lineage>
        <taxon>Eukaryota</taxon>
        <taxon>Fungi</taxon>
        <taxon>Dikarya</taxon>
        <taxon>Basidiomycota</taxon>
        <taxon>Agaricomycotina</taxon>
        <taxon>Agaricomycetes</taxon>
        <taxon>Polyporales</taxon>
        <taxon>Meripilaceae</taxon>
        <taxon>Meripilus</taxon>
    </lineage>
</organism>
<evidence type="ECO:0000313" key="4">
    <source>
        <dbReference type="Proteomes" id="UP001212997"/>
    </source>
</evidence>
<comment type="similarity">
    <text evidence="1">Belongs to the peptidase S12 family.</text>
</comment>
<keyword evidence="4" id="KW-1185">Reference proteome</keyword>
<dbReference type="SUPFAM" id="SSF56601">
    <property type="entry name" value="beta-lactamase/transpeptidase-like"/>
    <property type="match status" value="1"/>
</dbReference>
<dbReference type="InterPro" id="IPR012338">
    <property type="entry name" value="Beta-lactam/transpept-like"/>
</dbReference>
<dbReference type="InterPro" id="IPR001466">
    <property type="entry name" value="Beta-lactam-related"/>
</dbReference>
<dbReference type="AlphaFoldDB" id="A0AAD5UVT2"/>
<dbReference type="EMBL" id="JANAWD010000471">
    <property type="protein sequence ID" value="KAJ3478968.1"/>
    <property type="molecule type" value="Genomic_DNA"/>
</dbReference>
<dbReference type="Gene3D" id="3.40.710.10">
    <property type="entry name" value="DD-peptidase/beta-lactamase superfamily"/>
    <property type="match status" value="1"/>
</dbReference>
<name>A0AAD5UVT2_9APHY</name>
<dbReference type="Pfam" id="PF00144">
    <property type="entry name" value="Beta-lactamase"/>
    <property type="match status" value="1"/>
</dbReference>
<sequence length="327" mass="35495">MTSTIYSGKEAGLTGNFSHAFTLHESNIRRIPFPFEDENISEFIVGPGGIISNTGDILKWVSMLLNGGIDPITGTTVIPPSVFTEVTTAHSLMLGTSDKIGVSIVGYGLGWMRASAYGHEVLQHGGSLPGFISQVTFLPLDGVGIVAFVNQISPVPNFVEHLADFKTSVRPSQQVLTAMLPDLPIEAYAGTYTDPGYGSLTICTSSLTSDYCKSTLSNFITVFPDSPSSAEPVLYATWPKIWSSHFRAVPRGKNSFIFSFLALYPEGFGRDTTPFYDEAFRLEVQAEFDVEDGVVKGLAVFEDVDYVPGEPPAGNLREVATVYFMKE</sequence>
<protein>
    <recommendedName>
        <fullName evidence="2">Beta-lactamase-related domain-containing protein</fullName>
    </recommendedName>
</protein>
<dbReference type="PANTHER" id="PTHR46825">
    <property type="entry name" value="D-ALANYL-D-ALANINE-CARBOXYPEPTIDASE/ENDOPEPTIDASE AMPH"/>
    <property type="match status" value="1"/>
</dbReference>
<dbReference type="Proteomes" id="UP001212997">
    <property type="component" value="Unassembled WGS sequence"/>
</dbReference>
<dbReference type="PANTHER" id="PTHR46825:SF9">
    <property type="entry name" value="BETA-LACTAMASE-RELATED DOMAIN-CONTAINING PROTEIN"/>
    <property type="match status" value="1"/>
</dbReference>
<gene>
    <name evidence="3" type="ORF">NLI96_g9388</name>
</gene>
<accession>A0AAD5UVT2</accession>
<evidence type="ECO:0000259" key="2">
    <source>
        <dbReference type="Pfam" id="PF00144"/>
    </source>
</evidence>